<dbReference type="GO" id="GO:0004617">
    <property type="term" value="F:phosphoglycerate dehydrogenase activity"/>
    <property type="evidence" value="ECO:0007669"/>
    <property type="project" value="UniProtKB-EC"/>
</dbReference>
<dbReference type="GO" id="GO:0016618">
    <property type="term" value="F:hydroxypyruvate reductase [NAD(P)H] activity"/>
    <property type="evidence" value="ECO:0007669"/>
    <property type="project" value="TreeGrafter"/>
</dbReference>
<dbReference type="Gene3D" id="3.40.50.720">
    <property type="entry name" value="NAD(P)-binding Rossmann-like Domain"/>
    <property type="match status" value="2"/>
</dbReference>
<dbReference type="GO" id="GO:0005829">
    <property type="term" value="C:cytosol"/>
    <property type="evidence" value="ECO:0007669"/>
    <property type="project" value="TreeGrafter"/>
</dbReference>
<dbReference type="eggNOG" id="COG0111">
    <property type="taxonomic scope" value="Bacteria"/>
</dbReference>
<dbReference type="Pfam" id="PF02826">
    <property type="entry name" value="2-Hacid_dh_C"/>
    <property type="match status" value="1"/>
</dbReference>
<dbReference type="HOGENOM" id="CLU_019796_1_3_11"/>
<dbReference type="GO" id="GO:0030267">
    <property type="term" value="F:glyoxylate reductase (NADPH) activity"/>
    <property type="evidence" value="ECO:0007669"/>
    <property type="project" value="TreeGrafter"/>
</dbReference>
<accession>A0A0A1DK13</accession>
<feature type="domain" description="D-isomer specific 2-hydroxyacid dehydrogenase NAD-binding" evidence="2">
    <location>
        <begin position="109"/>
        <end position="282"/>
    </location>
</feature>
<dbReference type="OrthoDB" id="9793626at2"/>
<evidence type="ECO:0000259" key="2">
    <source>
        <dbReference type="Pfam" id="PF02826"/>
    </source>
</evidence>
<keyword evidence="1 3" id="KW-0560">Oxidoreductase</keyword>
<dbReference type="PANTHER" id="PTHR10996">
    <property type="entry name" value="2-HYDROXYACID DEHYDROGENASE-RELATED"/>
    <property type="match status" value="1"/>
</dbReference>
<evidence type="ECO:0000256" key="1">
    <source>
        <dbReference type="ARBA" id="ARBA00023002"/>
    </source>
</evidence>
<dbReference type="Proteomes" id="UP000030300">
    <property type="component" value="Chromosome"/>
</dbReference>
<dbReference type="SUPFAM" id="SSF52283">
    <property type="entry name" value="Formate/glycerate dehydrogenase catalytic domain-like"/>
    <property type="match status" value="1"/>
</dbReference>
<dbReference type="SUPFAM" id="SSF51735">
    <property type="entry name" value="NAD(P)-binding Rossmann-fold domains"/>
    <property type="match status" value="1"/>
</dbReference>
<dbReference type="GeneID" id="96607569"/>
<dbReference type="GO" id="GO:0051287">
    <property type="term" value="F:NAD binding"/>
    <property type="evidence" value="ECO:0007669"/>
    <property type="project" value="InterPro"/>
</dbReference>
<dbReference type="EC" id="1.1.1.95" evidence="3"/>
<dbReference type="InterPro" id="IPR050223">
    <property type="entry name" value="D-isomer_2-hydroxyacid_DH"/>
</dbReference>
<name>A0A0A1DK13_NOCSI</name>
<keyword evidence="4" id="KW-1185">Reference proteome</keyword>
<proteinExistence type="predicted"/>
<evidence type="ECO:0000313" key="3">
    <source>
        <dbReference type="EMBL" id="AIY15700.1"/>
    </source>
</evidence>
<dbReference type="PANTHER" id="PTHR10996:SF283">
    <property type="entry name" value="GLYOXYLATE_HYDROXYPYRUVATE REDUCTASE B"/>
    <property type="match status" value="1"/>
</dbReference>
<protein>
    <submittedName>
        <fullName evidence="3">D-3-phosphoglycerate dehydrogenase</fullName>
        <ecNumber evidence="3">1.1.1.95</ecNumber>
    </submittedName>
</protein>
<dbReference type="InterPro" id="IPR036291">
    <property type="entry name" value="NAD(P)-bd_dom_sf"/>
</dbReference>
<dbReference type="InterPro" id="IPR006140">
    <property type="entry name" value="D-isomer_DH_NAD-bd"/>
</dbReference>
<organism evidence="3 4">
    <name type="scientific">Nocardioides simplex</name>
    <name type="common">Arthrobacter simplex</name>
    <dbReference type="NCBI Taxonomy" id="2045"/>
    <lineage>
        <taxon>Bacteria</taxon>
        <taxon>Bacillati</taxon>
        <taxon>Actinomycetota</taxon>
        <taxon>Actinomycetes</taxon>
        <taxon>Propionibacteriales</taxon>
        <taxon>Nocardioidaceae</taxon>
        <taxon>Pimelobacter</taxon>
    </lineage>
</organism>
<dbReference type="KEGG" id="psim:KR76_00950"/>
<dbReference type="AlphaFoldDB" id="A0A0A1DK13"/>
<dbReference type="STRING" id="2045.KR76_00950"/>
<sequence length="309" mass="31849">MRRIVITDTNLGDGSHERAELGDGYDVTLAGVLTEDEVIAAAQDAEGLLVQWAPMTERVFAALPGLRAVVRYGIGLDNIDLDAAARHDVAVSNVDDYCIDEVADHAAASIYAHSRRLTAAARRVAEAGWGTSGIAAPLPPAQDPVGIAGFGRIGRAVAARVSALGFPVHVWDPFATDVPASVTRHETLAGLAAAVHHLTLHMPSTAETAGAVDAGVLAALGEGGHLVNTARGALVDEEALLAALDAGTLGFASLDVLTSEPPAGVAAQVAAHPRVLVNPHIAYLSTESLPQLRIRAAVKLAALLEDAAR</sequence>
<gene>
    <name evidence="3" type="ORF">KR76_00950</name>
</gene>
<dbReference type="RefSeq" id="WP_038675981.1">
    <property type="nucleotide sequence ID" value="NZ_BJMC01000016.1"/>
</dbReference>
<evidence type="ECO:0000313" key="4">
    <source>
        <dbReference type="Proteomes" id="UP000030300"/>
    </source>
</evidence>
<reference evidence="3 4" key="1">
    <citation type="journal article" date="2015" name="Genome Announc.">
        <title>Complete Genome Sequence of Steroid-Transforming Nocardioides simplex VKM Ac-2033D.</title>
        <authorList>
            <person name="Shtratnikova V.Y."/>
            <person name="Schelkunov M.I."/>
            <person name="Pekov Y.A."/>
            <person name="Fokina V.V."/>
            <person name="Logacheva M.D."/>
            <person name="Sokolov S.L."/>
            <person name="Bragin E.Y."/>
            <person name="Ashapkin V.V."/>
            <person name="Donova M.V."/>
        </authorList>
    </citation>
    <scope>NUCLEOTIDE SEQUENCE [LARGE SCALE GENOMIC DNA]</scope>
    <source>
        <strain evidence="3 4">VKM Ac-2033D</strain>
    </source>
</reference>
<dbReference type="EMBL" id="CP009896">
    <property type="protein sequence ID" value="AIY15700.1"/>
    <property type="molecule type" value="Genomic_DNA"/>
</dbReference>